<protein>
    <submittedName>
        <fullName evidence="1">Uncharacterized protein</fullName>
    </submittedName>
</protein>
<name>A0A0A9ANQ9_ARUDO</name>
<evidence type="ECO:0000313" key="1">
    <source>
        <dbReference type="EMBL" id="JAD53369.1"/>
    </source>
</evidence>
<dbReference type="EMBL" id="GBRH01244526">
    <property type="protein sequence ID" value="JAD53369.1"/>
    <property type="molecule type" value="Transcribed_RNA"/>
</dbReference>
<sequence length="45" mass="4973">MLCSALKILVGDLYWKVGRFVKTLLHSFPFLQNLGIHGLVKDGSG</sequence>
<accession>A0A0A9ANQ9</accession>
<organism evidence="1">
    <name type="scientific">Arundo donax</name>
    <name type="common">Giant reed</name>
    <name type="synonym">Donax arundinaceus</name>
    <dbReference type="NCBI Taxonomy" id="35708"/>
    <lineage>
        <taxon>Eukaryota</taxon>
        <taxon>Viridiplantae</taxon>
        <taxon>Streptophyta</taxon>
        <taxon>Embryophyta</taxon>
        <taxon>Tracheophyta</taxon>
        <taxon>Spermatophyta</taxon>
        <taxon>Magnoliopsida</taxon>
        <taxon>Liliopsida</taxon>
        <taxon>Poales</taxon>
        <taxon>Poaceae</taxon>
        <taxon>PACMAD clade</taxon>
        <taxon>Arundinoideae</taxon>
        <taxon>Arundineae</taxon>
        <taxon>Arundo</taxon>
    </lineage>
</organism>
<reference evidence="1" key="1">
    <citation type="submission" date="2014-09" db="EMBL/GenBank/DDBJ databases">
        <authorList>
            <person name="Magalhaes I.L.F."/>
            <person name="Oliveira U."/>
            <person name="Santos F.R."/>
            <person name="Vidigal T.H.D.A."/>
            <person name="Brescovit A.D."/>
            <person name="Santos A.J."/>
        </authorList>
    </citation>
    <scope>NUCLEOTIDE SEQUENCE</scope>
    <source>
        <tissue evidence="1">Shoot tissue taken approximately 20 cm above the soil surface</tissue>
    </source>
</reference>
<reference evidence="1" key="2">
    <citation type="journal article" date="2015" name="Data Brief">
        <title>Shoot transcriptome of the giant reed, Arundo donax.</title>
        <authorList>
            <person name="Barrero R.A."/>
            <person name="Guerrero F.D."/>
            <person name="Moolhuijzen P."/>
            <person name="Goolsby J.A."/>
            <person name="Tidwell J."/>
            <person name="Bellgard S.E."/>
            <person name="Bellgard M.I."/>
        </authorList>
    </citation>
    <scope>NUCLEOTIDE SEQUENCE</scope>
    <source>
        <tissue evidence="1">Shoot tissue taken approximately 20 cm above the soil surface</tissue>
    </source>
</reference>
<proteinExistence type="predicted"/>
<dbReference type="AlphaFoldDB" id="A0A0A9ANQ9"/>